<organism evidence="2 3">
    <name type="scientific">Adlercreutzia faecimuris</name>
    <dbReference type="NCBI Taxonomy" id="2897341"/>
    <lineage>
        <taxon>Bacteria</taxon>
        <taxon>Bacillati</taxon>
        <taxon>Actinomycetota</taxon>
        <taxon>Coriobacteriia</taxon>
        <taxon>Eggerthellales</taxon>
        <taxon>Eggerthellaceae</taxon>
        <taxon>Adlercreutzia</taxon>
    </lineage>
</organism>
<dbReference type="EMBL" id="JAJMLW010000004">
    <property type="protein sequence ID" value="MCI2242954.1"/>
    <property type="molecule type" value="Genomic_DNA"/>
</dbReference>
<evidence type="ECO:0000313" key="3">
    <source>
        <dbReference type="Proteomes" id="UP001430755"/>
    </source>
</evidence>
<reference evidence="2" key="1">
    <citation type="submission" date="2021-11" db="EMBL/GenBank/DDBJ databases">
        <title>A Novel Adlercreutzia Species, isolated from a Allomyrina dichotoma larva feces.</title>
        <authorList>
            <person name="Suh M.K."/>
        </authorList>
    </citation>
    <scope>NUCLEOTIDE SEQUENCE</scope>
    <source>
        <strain evidence="2">JBNU-10</strain>
    </source>
</reference>
<keyword evidence="3" id="KW-1185">Reference proteome</keyword>
<name>A0ABS9WJ98_9ACTN</name>
<sequence length="68" mass="7429">MENIVKVRACFTGCNIKSGKTVMFVDTGSGEVIDGQEEAFADDDEDEDGSYQLPPAAYEYEDIQDEAA</sequence>
<comment type="caution">
    <text evidence="2">The sequence shown here is derived from an EMBL/GenBank/DDBJ whole genome shotgun (WGS) entry which is preliminary data.</text>
</comment>
<dbReference type="RefSeq" id="WP_242166527.1">
    <property type="nucleotide sequence ID" value="NZ_JAJMLW010000004.1"/>
</dbReference>
<evidence type="ECO:0000313" key="2">
    <source>
        <dbReference type="EMBL" id="MCI2242954.1"/>
    </source>
</evidence>
<dbReference type="Proteomes" id="UP001430755">
    <property type="component" value="Unassembled WGS sequence"/>
</dbReference>
<feature type="region of interest" description="Disordered" evidence="1">
    <location>
        <begin position="39"/>
        <end position="68"/>
    </location>
</feature>
<evidence type="ECO:0000256" key="1">
    <source>
        <dbReference type="SAM" id="MobiDB-lite"/>
    </source>
</evidence>
<feature type="compositionally biased region" description="Acidic residues" evidence="1">
    <location>
        <begin position="39"/>
        <end position="49"/>
    </location>
</feature>
<accession>A0ABS9WJ98</accession>
<gene>
    <name evidence="2" type="ORF">LPT13_11415</name>
</gene>
<proteinExistence type="predicted"/>
<protein>
    <submittedName>
        <fullName evidence="2">Uncharacterized protein</fullName>
    </submittedName>
</protein>
<feature type="compositionally biased region" description="Acidic residues" evidence="1">
    <location>
        <begin position="59"/>
        <end position="68"/>
    </location>
</feature>